<dbReference type="SMART" id="SM00671">
    <property type="entry name" value="SEL1"/>
    <property type="match status" value="4"/>
</dbReference>
<dbReference type="EMBL" id="CAJVQB010014516">
    <property type="protein sequence ID" value="CAG8768900.1"/>
    <property type="molecule type" value="Genomic_DNA"/>
</dbReference>
<dbReference type="InterPro" id="IPR011990">
    <property type="entry name" value="TPR-like_helical_dom_sf"/>
</dbReference>
<comment type="similarity">
    <text evidence="1">Belongs to the sel-1 family.</text>
</comment>
<gene>
    <name evidence="3" type="ORF">GMARGA_LOCUS18306</name>
</gene>
<evidence type="ECO:0000313" key="3">
    <source>
        <dbReference type="EMBL" id="CAG8768900.1"/>
    </source>
</evidence>
<dbReference type="Pfam" id="PF07714">
    <property type="entry name" value="PK_Tyr_Ser-Thr"/>
    <property type="match status" value="1"/>
</dbReference>
<evidence type="ECO:0000259" key="2">
    <source>
        <dbReference type="PROSITE" id="PS50011"/>
    </source>
</evidence>
<dbReference type="InterPro" id="IPR011009">
    <property type="entry name" value="Kinase-like_dom_sf"/>
</dbReference>
<evidence type="ECO:0000313" key="4">
    <source>
        <dbReference type="Proteomes" id="UP000789901"/>
    </source>
</evidence>
<dbReference type="InterPro" id="IPR000719">
    <property type="entry name" value="Prot_kinase_dom"/>
</dbReference>
<comment type="caution">
    <text evidence="3">The sequence shown here is derived from an EMBL/GenBank/DDBJ whole genome shotgun (WGS) entry which is preliminary data.</text>
</comment>
<dbReference type="CDD" id="cd00180">
    <property type="entry name" value="PKc"/>
    <property type="match status" value="1"/>
</dbReference>
<proteinExistence type="inferred from homology"/>
<dbReference type="Proteomes" id="UP000789901">
    <property type="component" value="Unassembled WGS sequence"/>
</dbReference>
<dbReference type="InterPro" id="IPR050767">
    <property type="entry name" value="Sel1_AlgK"/>
</dbReference>
<evidence type="ECO:0000256" key="1">
    <source>
        <dbReference type="ARBA" id="ARBA00038101"/>
    </source>
</evidence>
<dbReference type="Gene3D" id="1.25.40.10">
    <property type="entry name" value="Tetratricopeptide repeat domain"/>
    <property type="match status" value="2"/>
</dbReference>
<dbReference type="SUPFAM" id="SSF56112">
    <property type="entry name" value="Protein kinase-like (PK-like)"/>
    <property type="match status" value="1"/>
</dbReference>
<dbReference type="InterPro" id="IPR001245">
    <property type="entry name" value="Ser-Thr/Tyr_kinase_cat_dom"/>
</dbReference>
<keyword evidence="4" id="KW-1185">Reference proteome</keyword>
<accession>A0ABN7VGA0</accession>
<dbReference type="Pfam" id="PF08238">
    <property type="entry name" value="Sel1"/>
    <property type="match status" value="4"/>
</dbReference>
<dbReference type="InterPro" id="IPR006597">
    <property type="entry name" value="Sel1-like"/>
</dbReference>
<dbReference type="SUPFAM" id="SSF81901">
    <property type="entry name" value="HCP-like"/>
    <property type="match status" value="2"/>
</dbReference>
<dbReference type="PROSITE" id="PS50011">
    <property type="entry name" value="PROTEIN_KINASE_DOM"/>
    <property type="match status" value="1"/>
</dbReference>
<dbReference type="Gene3D" id="1.10.510.10">
    <property type="entry name" value="Transferase(Phosphotransferase) domain 1"/>
    <property type="match status" value="1"/>
</dbReference>
<name>A0ABN7VGA0_GIGMA</name>
<feature type="domain" description="Protein kinase" evidence="2">
    <location>
        <begin position="34"/>
        <end position="318"/>
    </location>
</feature>
<sequence>MRLLLIDDQKSLNERWIESKVIEGKINEYKIGEFNECKLINAGNSSKVYRARFKNTGNICALKVIEKNVHTNKEIINELDYMISVESHENIIKFHGITYKADEMDENVVKYVLILEYADNGTLRDYLQKNSSKIEWELKIQFAIQLVEAVKWLHTHKIVHDTVALLPRIKDGLREKPIVDTNPEYVAIYQRCWQGMQNDRPSIEEVITALEDIIVQDITVNDSFEIFDSSGFEEFITNTFKNINEKIKLDATAEMTLFVNDLYSTFRKLFNESESVSDIITNFISKSSKTNEEVFKWLLENKNHSKYICLLGLFHWWNIGTDEKNEAIFDLFDEAANKGDAIAQYFVGRCYAEGWNIGKNRRKAIECYTKAAENGCTVADRVLGEYYYKLTKYTKAFKSLKKAADNGNLKSLIKLGLCYQKGQGTDTDTIEGFKLFKRAAEKGLPASQYELGNCYEYGIGTKINLNKALYWYRKAENVNHNYLIHLKRAESKIKNNNF</sequence>
<dbReference type="PANTHER" id="PTHR11102:SF160">
    <property type="entry name" value="ERAD-ASSOCIATED E3 UBIQUITIN-PROTEIN LIGASE COMPONENT HRD3"/>
    <property type="match status" value="1"/>
</dbReference>
<protein>
    <submittedName>
        <fullName evidence="3">26844_t:CDS:1</fullName>
    </submittedName>
</protein>
<reference evidence="3 4" key="1">
    <citation type="submission" date="2021-06" db="EMBL/GenBank/DDBJ databases">
        <authorList>
            <person name="Kallberg Y."/>
            <person name="Tangrot J."/>
            <person name="Rosling A."/>
        </authorList>
    </citation>
    <scope>NUCLEOTIDE SEQUENCE [LARGE SCALE GENOMIC DNA]</scope>
    <source>
        <strain evidence="3 4">120-4 pot B 10/14</strain>
    </source>
</reference>
<dbReference type="PANTHER" id="PTHR11102">
    <property type="entry name" value="SEL-1-LIKE PROTEIN"/>
    <property type="match status" value="1"/>
</dbReference>
<organism evidence="3 4">
    <name type="scientific">Gigaspora margarita</name>
    <dbReference type="NCBI Taxonomy" id="4874"/>
    <lineage>
        <taxon>Eukaryota</taxon>
        <taxon>Fungi</taxon>
        <taxon>Fungi incertae sedis</taxon>
        <taxon>Mucoromycota</taxon>
        <taxon>Glomeromycotina</taxon>
        <taxon>Glomeromycetes</taxon>
        <taxon>Diversisporales</taxon>
        <taxon>Gigasporaceae</taxon>
        <taxon>Gigaspora</taxon>
    </lineage>
</organism>